<dbReference type="Proteomes" id="UP000789525">
    <property type="component" value="Unassembled WGS sequence"/>
</dbReference>
<dbReference type="EMBL" id="CAJVPT010005390">
    <property type="protein sequence ID" value="CAG8519587.1"/>
    <property type="molecule type" value="Genomic_DNA"/>
</dbReference>
<organism evidence="1 2">
    <name type="scientific">Acaulospora colombiana</name>
    <dbReference type="NCBI Taxonomy" id="27376"/>
    <lineage>
        <taxon>Eukaryota</taxon>
        <taxon>Fungi</taxon>
        <taxon>Fungi incertae sedis</taxon>
        <taxon>Mucoromycota</taxon>
        <taxon>Glomeromycotina</taxon>
        <taxon>Glomeromycetes</taxon>
        <taxon>Diversisporales</taxon>
        <taxon>Acaulosporaceae</taxon>
        <taxon>Acaulospora</taxon>
    </lineage>
</organism>
<sequence>MTTPFPPETIEKIFKNLDTKSLYSSALVNRKWCRNAVDLLWQNPLELACTCRSKAISIVKTYLSCLPDKSKHKLHNAGVDFIHDLTSSPSFKYASFLNKLNYSLVIKSIGYLLSSNIKGSDIENYLRCIFVELCELFFGQSRRLRSFEYVTGGWDFDGMDKGDYVDLQDLRGADMFFANLQRFSCRGKIPPDLVDSISQKSNALRNLEVCQANNEDAILKLMNAKYKLHQLTITEFVDTPEISSALIRNSKSLRRAVIHGKLDRSLTVFTQFSNLEELSLIYYPLPEIPESLSLAQVFAYLQARTQSLLAPATEVRVVPVHAQRRRSMPSDGAQEDLSCLRESGIMKNVNMQLRVSHSYALQIQIENQIRRSRSRHSLPSQICPPETLKCFLNSNLTTLAKLEIYLKDQFLQNFVHLIRNSRGNLRVINLIILNPPDPQNSSNLFTTIINNCPKLIELSLEIPNESITEIPDLFKKCPSLEAIHLLGNPIERVDISELLVHELAPLIPFNLKSLSLGPFFWTYTKDAINSFMKGCETRLKDRPCDFTIGYNLPGNVATVLVFYKTRGLINLVKG</sequence>
<protein>
    <submittedName>
        <fullName evidence="1">12315_t:CDS:1</fullName>
    </submittedName>
</protein>
<proteinExistence type="predicted"/>
<keyword evidence="2" id="KW-1185">Reference proteome</keyword>
<gene>
    <name evidence="1" type="ORF">ACOLOM_LOCUS3591</name>
</gene>
<reference evidence="1" key="1">
    <citation type="submission" date="2021-06" db="EMBL/GenBank/DDBJ databases">
        <authorList>
            <person name="Kallberg Y."/>
            <person name="Tangrot J."/>
            <person name="Rosling A."/>
        </authorList>
    </citation>
    <scope>NUCLEOTIDE SEQUENCE</scope>
    <source>
        <strain evidence="1">CL356</strain>
    </source>
</reference>
<evidence type="ECO:0000313" key="1">
    <source>
        <dbReference type="EMBL" id="CAG8519587.1"/>
    </source>
</evidence>
<name>A0ACA9LB42_9GLOM</name>
<accession>A0ACA9LB42</accession>
<evidence type="ECO:0000313" key="2">
    <source>
        <dbReference type="Proteomes" id="UP000789525"/>
    </source>
</evidence>
<comment type="caution">
    <text evidence="1">The sequence shown here is derived from an EMBL/GenBank/DDBJ whole genome shotgun (WGS) entry which is preliminary data.</text>
</comment>